<dbReference type="EMBL" id="MDHN01000041">
    <property type="protein sequence ID" value="OFC69166.1"/>
    <property type="molecule type" value="Genomic_DNA"/>
</dbReference>
<evidence type="ECO:0008006" key="10">
    <source>
        <dbReference type="Google" id="ProtNLM"/>
    </source>
</evidence>
<name>A0A1E7Z6L1_9ALTE</name>
<accession>A0A1E7Z6L1</accession>
<dbReference type="GO" id="GO:0004348">
    <property type="term" value="F:glucosylceramidase activity"/>
    <property type="evidence" value="ECO:0007669"/>
    <property type="project" value="InterPro"/>
</dbReference>
<evidence type="ECO:0000256" key="1">
    <source>
        <dbReference type="ARBA" id="ARBA00005382"/>
    </source>
</evidence>
<feature type="domain" description="Glycosyl hydrolase family 30 TIM-barrel" evidence="6">
    <location>
        <begin position="90"/>
        <end position="380"/>
    </location>
</feature>
<feature type="domain" description="Glycosyl hydrolase family 30 beta sandwich" evidence="7">
    <location>
        <begin position="448"/>
        <end position="494"/>
    </location>
</feature>
<evidence type="ECO:0000256" key="5">
    <source>
        <dbReference type="SAM" id="SignalP"/>
    </source>
</evidence>
<organism evidence="8 9">
    <name type="scientific">Alteromonas confluentis</name>
    <dbReference type="NCBI Taxonomy" id="1656094"/>
    <lineage>
        <taxon>Bacteria</taxon>
        <taxon>Pseudomonadati</taxon>
        <taxon>Pseudomonadota</taxon>
        <taxon>Gammaproteobacteria</taxon>
        <taxon>Alteromonadales</taxon>
        <taxon>Alteromonadaceae</taxon>
        <taxon>Alteromonas/Salinimonas group</taxon>
        <taxon>Alteromonas</taxon>
    </lineage>
</organism>
<protein>
    <recommendedName>
        <fullName evidence="10">Beta-glycosidase</fullName>
    </recommendedName>
</protein>
<evidence type="ECO:0000256" key="2">
    <source>
        <dbReference type="ARBA" id="ARBA00022729"/>
    </source>
</evidence>
<dbReference type="AlphaFoldDB" id="A0A1E7Z6L1"/>
<dbReference type="InterPro" id="IPR017853">
    <property type="entry name" value="GH"/>
</dbReference>
<feature type="signal peptide" evidence="5">
    <location>
        <begin position="1"/>
        <end position="26"/>
    </location>
</feature>
<dbReference type="OrthoDB" id="9806701at2"/>
<dbReference type="SUPFAM" id="SSF51445">
    <property type="entry name" value="(Trans)glycosidases"/>
    <property type="match status" value="1"/>
</dbReference>
<evidence type="ECO:0000259" key="6">
    <source>
        <dbReference type="Pfam" id="PF02055"/>
    </source>
</evidence>
<dbReference type="STRING" id="1656094.BFC18_20785"/>
<evidence type="ECO:0000313" key="9">
    <source>
        <dbReference type="Proteomes" id="UP000175691"/>
    </source>
</evidence>
<sequence length="501" mass="55707">MPINRRQFLVGGSGLAAAASIPNALASSAPSLSQLKTPELGSNDGVTWVSTSQTHAWQSRKGIDIFVPGDLSIVDVNVYVEFDNPQQTMTGFGGAFSELGWQAMSGLTEEKQEEVLALLFDEQLGANFSICRTPVAANDFALKWYSYNDNDGDFAMKSFSVKNDESTLIPFIQAAQKVRNDLTIWSSPWSPPVWMKTNGHYAMAQPWPGGFANGIKPEQTGTEGNDYFRLEDKYLKAYALYFKKYVQAYQEHDIVISAVMPQNEWNSAQPFPSCCWTPEGLAQFIPHLGKAMGPMGVDVHLGTLERPSIDMVNTVLQDEASANYIKGIGVQWAGKGALPYINKQHPDLAIWGTEQECGTGTNDWHYARYAWGLLKKYIQNGANVYEYWNMVLGQDPRSTWGWPQNSLFTVENGNYRINPEYYLMRHLSSFVKPGAKYIPATSFTGFENQLAFQNPDGSLVLVIQNEMAEPLNVKVSLGKKLMTVPMSADSFNTIVVDKAML</sequence>
<dbReference type="PANTHER" id="PTHR11069:SF23">
    <property type="entry name" value="LYSOSOMAL ACID GLUCOSYLCERAMIDASE"/>
    <property type="match status" value="1"/>
</dbReference>
<dbReference type="Proteomes" id="UP000175691">
    <property type="component" value="Unassembled WGS sequence"/>
</dbReference>
<dbReference type="PRINTS" id="PR00843">
    <property type="entry name" value="GLHYDRLASE30"/>
</dbReference>
<keyword evidence="4" id="KW-0326">Glycosidase</keyword>
<dbReference type="Pfam" id="PF17189">
    <property type="entry name" value="Glyco_hydro_30C"/>
    <property type="match status" value="1"/>
</dbReference>
<proteinExistence type="inferred from homology"/>
<dbReference type="InterPro" id="IPR006311">
    <property type="entry name" value="TAT_signal"/>
</dbReference>
<keyword evidence="9" id="KW-1185">Reference proteome</keyword>
<dbReference type="InterPro" id="IPR033452">
    <property type="entry name" value="GH30_C"/>
</dbReference>
<gene>
    <name evidence="8" type="ORF">BFC18_20785</name>
</gene>
<dbReference type="PANTHER" id="PTHR11069">
    <property type="entry name" value="GLUCOSYLCERAMIDASE"/>
    <property type="match status" value="1"/>
</dbReference>
<comment type="caution">
    <text evidence="8">The sequence shown here is derived from an EMBL/GenBank/DDBJ whole genome shotgun (WGS) entry which is preliminary data.</text>
</comment>
<dbReference type="InterPro" id="IPR001139">
    <property type="entry name" value="Glyco_hydro_30"/>
</dbReference>
<reference evidence="8 9" key="1">
    <citation type="submission" date="2016-08" db="EMBL/GenBank/DDBJ databases">
        <authorList>
            <person name="Seilhamer J.J."/>
        </authorList>
    </citation>
    <scope>NUCLEOTIDE SEQUENCE [LARGE SCALE GENOMIC DNA]</scope>
    <source>
        <strain evidence="8 9">KCTC 42603</strain>
    </source>
</reference>
<feature type="chain" id="PRO_5009209406" description="Beta-glycosidase" evidence="5">
    <location>
        <begin position="27"/>
        <end position="501"/>
    </location>
</feature>
<dbReference type="Gene3D" id="2.60.40.1180">
    <property type="entry name" value="Golgi alpha-mannosidase II"/>
    <property type="match status" value="1"/>
</dbReference>
<evidence type="ECO:0000256" key="4">
    <source>
        <dbReference type="RuleBase" id="RU361188"/>
    </source>
</evidence>
<dbReference type="RefSeq" id="WP_070127381.1">
    <property type="nucleotide sequence ID" value="NZ_MDHN01000041.1"/>
</dbReference>
<dbReference type="InterPro" id="IPR013780">
    <property type="entry name" value="Glyco_hydro_b"/>
</dbReference>
<comment type="similarity">
    <text evidence="1 4">Belongs to the glycosyl hydrolase 30 family.</text>
</comment>
<evidence type="ECO:0000256" key="3">
    <source>
        <dbReference type="ARBA" id="ARBA00022801"/>
    </source>
</evidence>
<keyword evidence="3 4" id="KW-0378">Hydrolase</keyword>
<dbReference type="GO" id="GO:0006680">
    <property type="term" value="P:glucosylceramide catabolic process"/>
    <property type="evidence" value="ECO:0007669"/>
    <property type="project" value="TreeGrafter"/>
</dbReference>
<dbReference type="InterPro" id="IPR033453">
    <property type="entry name" value="Glyco_hydro_30_TIM-barrel"/>
</dbReference>
<keyword evidence="2 5" id="KW-0732">Signal</keyword>
<evidence type="ECO:0000259" key="7">
    <source>
        <dbReference type="Pfam" id="PF17189"/>
    </source>
</evidence>
<evidence type="ECO:0000313" key="8">
    <source>
        <dbReference type="EMBL" id="OFC69166.1"/>
    </source>
</evidence>
<dbReference type="Gene3D" id="3.20.20.80">
    <property type="entry name" value="Glycosidases"/>
    <property type="match status" value="1"/>
</dbReference>
<dbReference type="Pfam" id="PF02055">
    <property type="entry name" value="Glyco_hydro_30"/>
    <property type="match status" value="1"/>
</dbReference>
<dbReference type="PROSITE" id="PS51318">
    <property type="entry name" value="TAT"/>
    <property type="match status" value="1"/>
</dbReference>
<dbReference type="GO" id="GO:0016020">
    <property type="term" value="C:membrane"/>
    <property type="evidence" value="ECO:0007669"/>
    <property type="project" value="GOC"/>
</dbReference>